<feature type="domain" description="Transposase DDE" evidence="2">
    <location>
        <begin position="11"/>
        <end position="97"/>
    </location>
</feature>
<gene>
    <name evidence="3" type="ORF">SAMN05444006_10974</name>
</gene>
<evidence type="ECO:0000259" key="2">
    <source>
        <dbReference type="Pfam" id="PF13737"/>
    </source>
</evidence>
<evidence type="ECO:0000313" key="3">
    <source>
        <dbReference type="EMBL" id="SDX04382.1"/>
    </source>
</evidence>
<protein>
    <submittedName>
        <fullName evidence="3">Transposase DDE domain-containing protein</fullName>
    </submittedName>
</protein>
<proteinExistence type="predicted"/>
<dbReference type="EMBL" id="FNOB01000009">
    <property type="protein sequence ID" value="SDX04382.1"/>
    <property type="molecule type" value="Genomic_DNA"/>
</dbReference>
<dbReference type="Pfam" id="PF13737">
    <property type="entry name" value="DDE_Tnp_1_5"/>
    <property type="match status" value="1"/>
</dbReference>
<reference evidence="3 4" key="1">
    <citation type="submission" date="2016-10" db="EMBL/GenBank/DDBJ databases">
        <authorList>
            <person name="Varghese N."/>
            <person name="Submissions S."/>
        </authorList>
    </citation>
    <scope>NUCLEOTIDE SEQUENCE [LARGE SCALE GENOMIC DNA]</scope>
    <source>
        <strain evidence="3 4">DSM 24802</strain>
    </source>
</reference>
<dbReference type="Proteomes" id="UP000199541">
    <property type="component" value="Unassembled WGS sequence"/>
</dbReference>
<feature type="compositionally biased region" description="Low complexity" evidence="1">
    <location>
        <begin position="114"/>
        <end position="133"/>
    </location>
</feature>
<feature type="region of interest" description="Disordered" evidence="1">
    <location>
        <begin position="94"/>
        <end position="158"/>
    </location>
</feature>
<evidence type="ECO:0000256" key="1">
    <source>
        <dbReference type="SAM" id="MobiDB-lite"/>
    </source>
</evidence>
<dbReference type="InterPro" id="IPR025668">
    <property type="entry name" value="Tnp_DDE_dom"/>
</dbReference>
<organism evidence="3 4">
    <name type="scientific">Allgaiera indica</name>
    <dbReference type="NCBI Taxonomy" id="765699"/>
    <lineage>
        <taxon>Bacteria</taxon>
        <taxon>Pseudomonadati</taxon>
        <taxon>Pseudomonadota</taxon>
        <taxon>Alphaproteobacteria</taxon>
        <taxon>Rhodobacterales</taxon>
        <taxon>Paracoccaceae</taxon>
        <taxon>Allgaiera</taxon>
    </lineage>
</organism>
<evidence type="ECO:0000313" key="4">
    <source>
        <dbReference type="Proteomes" id="UP000199541"/>
    </source>
</evidence>
<accession>A0A1H2YGP9</accession>
<name>A0A1H2YGP9_9RHOB</name>
<comment type="caution">
    <text evidence="3">The sequence shown here is derived from an EMBL/GenBank/DDBJ whole genome shotgun (WGS) entry which is preliminary data.</text>
</comment>
<sequence>MLRRWASGVDGDAAIRACLSMKVLFGMALRQTTGFIESLLRLVGLDWGGGGGGGGGGADFSALSRCQKTLTVNIPYRGSKGPLHLLIASTGIKVEGEGERPARKHGGPNGGSGARSTSGSTSRRWRSGPSRSPEATSAMHRSCPSCSARSRLTRRSVR</sequence>
<keyword evidence="4" id="KW-1185">Reference proteome</keyword>